<evidence type="ECO:0000313" key="15">
    <source>
        <dbReference type="EMBL" id="REG11760.1"/>
    </source>
</evidence>
<evidence type="ECO:0000256" key="1">
    <source>
        <dbReference type="ARBA" id="ARBA00001974"/>
    </source>
</evidence>
<comment type="cofactor">
    <cofactor evidence="1">
        <name>FAD</name>
        <dbReference type="ChEBI" id="CHEBI:57692"/>
    </cofactor>
</comment>
<keyword evidence="10" id="KW-0408">Iron</keyword>
<evidence type="ECO:0000256" key="11">
    <source>
        <dbReference type="ARBA" id="ARBA00023014"/>
    </source>
</evidence>
<feature type="domain" description="FAD-binding FR-type" evidence="14">
    <location>
        <begin position="203"/>
        <end position="304"/>
    </location>
</feature>
<dbReference type="GO" id="GO:0051537">
    <property type="term" value="F:2 iron, 2 sulfur cluster binding"/>
    <property type="evidence" value="ECO:0007669"/>
    <property type="project" value="UniProtKB-KW"/>
</dbReference>
<evidence type="ECO:0000256" key="10">
    <source>
        <dbReference type="ARBA" id="ARBA00023004"/>
    </source>
</evidence>
<proteinExistence type="predicted"/>
<dbReference type="SUPFAM" id="SSF63380">
    <property type="entry name" value="Riboflavin synthase domain-like"/>
    <property type="match status" value="1"/>
</dbReference>
<name>A0A347ZQV4_9CHLR</name>
<dbReference type="InterPro" id="IPR001433">
    <property type="entry name" value="OxRdtase_FAD/NAD-bd"/>
</dbReference>
<reference evidence="15 16" key="1">
    <citation type="submission" date="2018-08" db="EMBL/GenBank/DDBJ databases">
        <title>Genomic Encyclopedia of Type Strains, Phase IV (KMG-IV): sequencing the most valuable type-strain genomes for metagenomic binning, comparative biology and taxonomic classification.</title>
        <authorList>
            <person name="Goeker M."/>
        </authorList>
    </citation>
    <scope>NUCLEOTIDE SEQUENCE [LARGE SCALE GENOMIC DNA]</scope>
    <source>
        <strain evidence="15 16">DSM 23923</strain>
    </source>
</reference>
<dbReference type="Gene3D" id="2.40.30.10">
    <property type="entry name" value="Translation factors"/>
    <property type="match status" value="1"/>
</dbReference>
<dbReference type="GO" id="GO:0046872">
    <property type="term" value="F:metal ion binding"/>
    <property type="evidence" value="ECO:0007669"/>
    <property type="project" value="UniProtKB-KW"/>
</dbReference>
<evidence type="ECO:0000256" key="2">
    <source>
        <dbReference type="ARBA" id="ARBA00004141"/>
    </source>
</evidence>
<evidence type="ECO:0000259" key="14">
    <source>
        <dbReference type="PROSITE" id="PS51384"/>
    </source>
</evidence>
<keyword evidence="12 13" id="KW-0472">Membrane</keyword>
<dbReference type="InterPro" id="IPR017938">
    <property type="entry name" value="Riboflavin_synthase-like_b-brl"/>
</dbReference>
<dbReference type="InterPro" id="IPR039261">
    <property type="entry name" value="FNR_nucleotide-bd"/>
</dbReference>
<dbReference type="PANTHER" id="PTHR47354:SF8">
    <property type="entry name" value="1,2-PHENYLACETYL-COA EPOXIDASE, SUBUNIT E"/>
    <property type="match status" value="1"/>
</dbReference>
<dbReference type="InterPro" id="IPR017927">
    <property type="entry name" value="FAD-bd_FR_type"/>
</dbReference>
<dbReference type="Proteomes" id="UP000256388">
    <property type="component" value="Unassembled WGS sequence"/>
</dbReference>
<comment type="caution">
    <text evidence="15">The sequence shown here is derived from an EMBL/GenBank/DDBJ whole genome shotgun (WGS) entry which is preliminary data.</text>
</comment>
<accession>A0A347ZQV4</accession>
<dbReference type="OrthoDB" id="9796486at2"/>
<dbReference type="PANTHER" id="PTHR47354">
    <property type="entry name" value="NADH OXIDOREDUCTASE HCR"/>
    <property type="match status" value="1"/>
</dbReference>
<evidence type="ECO:0000256" key="4">
    <source>
        <dbReference type="ARBA" id="ARBA00022692"/>
    </source>
</evidence>
<dbReference type="EMBL" id="QUMS01000001">
    <property type="protein sequence ID" value="REG11760.1"/>
    <property type="molecule type" value="Genomic_DNA"/>
</dbReference>
<dbReference type="InterPro" id="IPR050415">
    <property type="entry name" value="MRET"/>
</dbReference>
<dbReference type="Pfam" id="PF01794">
    <property type="entry name" value="Ferric_reduct"/>
    <property type="match status" value="1"/>
</dbReference>
<dbReference type="CDD" id="cd06198">
    <property type="entry name" value="FNR_like_3"/>
    <property type="match status" value="1"/>
</dbReference>
<keyword evidence="7" id="KW-0274">FAD</keyword>
<dbReference type="GO" id="GO:0016491">
    <property type="term" value="F:oxidoreductase activity"/>
    <property type="evidence" value="ECO:0007669"/>
    <property type="project" value="UniProtKB-KW"/>
</dbReference>
<keyword evidence="9" id="KW-0560">Oxidoreductase</keyword>
<gene>
    <name evidence="15" type="ORF">DFR64_1652</name>
</gene>
<dbReference type="AlphaFoldDB" id="A0A347ZQV4"/>
<keyword evidence="6" id="KW-0479">Metal-binding</keyword>
<feature type="transmembrane region" description="Helical" evidence="13">
    <location>
        <begin position="7"/>
        <end position="28"/>
    </location>
</feature>
<keyword evidence="16" id="KW-1185">Reference proteome</keyword>
<evidence type="ECO:0000256" key="3">
    <source>
        <dbReference type="ARBA" id="ARBA00022630"/>
    </source>
</evidence>
<sequence length="439" mass="49317">MNTKTKRVLALVVYLTLIFLPLFVFLLFPMPPGRSFWRDLSVMLGFVGLSMAGLQFLPTARLPFLSNVFDLDGIYRVHHLLSVLSVLLIFLHPVILLVTNPYTLLLLNPFTAPWRAQAGLIGLAGLILIAITSVLRKELKLDYNAWHGLHDLLALIIVVFAVIHLLKVNYYMNASAMRIAWLVEVVIWAGMALYMRLIKPWQLSRRPFKVARIIPEVADTWTLVLKPEGHAGLDFHAGQVAWLNINSSPFTLHRNPFSISGSAHRKDELRFSIKALGDFTRSIGDLKGGETVYVDGPYGSFCPDSPKTLKGLVMLAGGIGIAPVMSILHTLADQKDQRPLFLFYGNHSEEKIPFKAEIDQLAEQLNLTITHVLEVPAKKLKSETGFITKDMLANTLPDNRAELYYFVCGPLPMIDAMESNLHKLHIPHHQVTLEKYEMA</sequence>
<feature type="transmembrane region" description="Helical" evidence="13">
    <location>
        <begin position="118"/>
        <end position="136"/>
    </location>
</feature>
<feature type="transmembrane region" description="Helical" evidence="13">
    <location>
        <begin position="148"/>
        <end position="166"/>
    </location>
</feature>
<organism evidence="15 16">
    <name type="scientific">Pelolinea submarina</name>
    <dbReference type="NCBI Taxonomy" id="913107"/>
    <lineage>
        <taxon>Bacteria</taxon>
        <taxon>Bacillati</taxon>
        <taxon>Chloroflexota</taxon>
        <taxon>Anaerolineae</taxon>
        <taxon>Anaerolineales</taxon>
        <taxon>Anaerolineaceae</taxon>
        <taxon>Pelolinea</taxon>
    </lineage>
</organism>
<feature type="transmembrane region" description="Helical" evidence="13">
    <location>
        <begin position="178"/>
        <end position="197"/>
    </location>
</feature>
<evidence type="ECO:0000256" key="12">
    <source>
        <dbReference type="ARBA" id="ARBA00023136"/>
    </source>
</evidence>
<keyword evidence="3" id="KW-0285">Flavoprotein</keyword>
<keyword evidence="8 13" id="KW-1133">Transmembrane helix</keyword>
<dbReference type="Gene3D" id="3.40.50.80">
    <property type="entry name" value="Nucleotide-binding domain of ferredoxin-NADP reductase (FNR) module"/>
    <property type="match status" value="1"/>
</dbReference>
<protein>
    <submittedName>
        <fullName evidence="15">Putative ferric reductase</fullName>
    </submittedName>
</protein>
<keyword evidence="4 13" id="KW-0812">Transmembrane</keyword>
<dbReference type="InterPro" id="IPR013130">
    <property type="entry name" value="Fe3_Rdtase_TM_dom"/>
</dbReference>
<evidence type="ECO:0000256" key="9">
    <source>
        <dbReference type="ARBA" id="ARBA00023002"/>
    </source>
</evidence>
<evidence type="ECO:0000256" key="13">
    <source>
        <dbReference type="SAM" id="Phobius"/>
    </source>
</evidence>
<evidence type="ECO:0000256" key="5">
    <source>
        <dbReference type="ARBA" id="ARBA00022714"/>
    </source>
</evidence>
<dbReference type="PRINTS" id="PR00410">
    <property type="entry name" value="PHEHYDRXLASE"/>
</dbReference>
<dbReference type="SUPFAM" id="SSF52343">
    <property type="entry name" value="Ferredoxin reductase-like, C-terminal NADP-linked domain"/>
    <property type="match status" value="1"/>
</dbReference>
<dbReference type="GO" id="GO:0016020">
    <property type="term" value="C:membrane"/>
    <property type="evidence" value="ECO:0007669"/>
    <property type="project" value="UniProtKB-SubCell"/>
</dbReference>
<feature type="transmembrane region" description="Helical" evidence="13">
    <location>
        <begin position="312"/>
        <end position="332"/>
    </location>
</feature>
<dbReference type="Pfam" id="PF00175">
    <property type="entry name" value="NAD_binding_1"/>
    <property type="match status" value="1"/>
</dbReference>
<keyword evidence="11" id="KW-0411">Iron-sulfur</keyword>
<feature type="transmembrane region" description="Helical" evidence="13">
    <location>
        <begin position="77"/>
        <end position="98"/>
    </location>
</feature>
<evidence type="ECO:0000256" key="6">
    <source>
        <dbReference type="ARBA" id="ARBA00022723"/>
    </source>
</evidence>
<comment type="subcellular location">
    <subcellularLocation>
        <location evidence="2">Membrane</location>
        <topology evidence="2">Multi-pass membrane protein</topology>
    </subcellularLocation>
</comment>
<feature type="transmembrane region" description="Helical" evidence="13">
    <location>
        <begin position="40"/>
        <end position="57"/>
    </location>
</feature>
<evidence type="ECO:0000256" key="8">
    <source>
        <dbReference type="ARBA" id="ARBA00022989"/>
    </source>
</evidence>
<evidence type="ECO:0000313" key="16">
    <source>
        <dbReference type="Proteomes" id="UP000256388"/>
    </source>
</evidence>
<evidence type="ECO:0000256" key="7">
    <source>
        <dbReference type="ARBA" id="ARBA00022827"/>
    </source>
</evidence>
<dbReference type="RefSeq" id="WP_116224876.1">
    <property type="nucleotide sequence ID" value="NZ_AP018437.1"/>
</dbReference>
<dbReference type="PROSITE" id="PS51384">
    <property type="entry name" value="FAD_FR"/>
    <property type="match status" value="1"/>
</dbReference>
<dbReference type="GO" id="GO:0050660">
    <property type="term" value="F:flavin adenine dinucleotide binding"/>
    <property type="evidence" value="ECO:0007669"/>
    <property type="project" value="TreeGrafter"/>
</dbReference>
<keyword evidence="5" id="KW-0001">2Fe-2S</keyword>